<proteinExistence type="predicted"/>
<name>A0A2M4B1K8_9DIPT</name>
<evidence type="ECO:0000256" key="1">
    <source>
        <dbReference type="SAM" id="SignalP"/>
    </source>
</evidence>
<accession>A0A2M4B1K8</accession>
<reference evidence="2" key="1">
    <citation type="submission" date="2018-01" db="EMBL/GenBank/DDBJ databases">
        <title>An insight into the sialome of Amazonian anophelines.</title>
        <authorList>
            <person name="Ribeiro J.M."/>
            <person name="Scarpassa V."/>
            <person name="Calvo E."/>
        </authorList>
    </citation>
    <scope>NUCLEOTIDE SEQUENCE</scope>
    <source>
        <tissue evidence="2">Salivary glands</tissue>
    </source>
</reference>
<organism evidence="2">
    <name type="scientific">Anopheles triannulatus</name>
    <dbReference type="NCBI Taxonomy" id="58253"/>
    <lineage>
        <taxon>Eukaryota</taxon>
        <taxon>Metazoa</taxon>
        <taxon>Ecdysozoa</taxon>
        <taxon>Arthropoda</taxon>
        <taxon>Hexapoda</taxon>
        <taxon>Insecta</taxon>
        <taxon>Pterygota</taxon>
        <taxon>Neoptera</taxon>
        <taxon>Endopterygota</taxon>
        <taxon>Diptera</taxon>
        <taxon>Nematocera</taxon>
        <taxon>Culicoidea</taxon>
        <taxon>Culicidae</taxon>
        <taxon>Anophelinae</taxon>
        <taxon>Anopheles</taxon>
    </lineage>
</organism>
<dbReference type="AlphaFoldDB" id="A0A2M4B1K8"/>
<sequence length="82" mass="9182">MFTIAAILLSLATHTRTRSHSLTNWMTRVDRKDGAAGSTMTDHQHSRARLLPFVLVVVKVAYEQRTLGSVNARFAVRSCVRV</sequence>
<keyword evidence="1" id="KW-0732">Signal</keyword>
<evidence type="ECO:0000313" key="2">
    <source>
        <dbReference type="EMBL" id="MBW46923.1"/>
    </source>
</evidence>
<protein>
    <submittedName>
        <fullName evidence="2">Putative secreted protein</fullName>
    </submittedName>
</protein>
<dbReference type="EMBL" id="GGFK01013602">
    <property type="protein sequence ID" value="MBW46923.1"/>
    <property type="molecule type" value="Transcribed_RNA"/>
</dbReference>
<feature type="chain" id="PRO_5014908465" evidence="1">
    <location>
        <begin position="18"/>
        <end position="82"/>
    </location>
</feature>
<feature type="signal peptide" evidence="1">
    <location>
        <begin position="1"/>
        <end position="17"/>
    </location>
</feature>